<reference evidence="3" key="2">
    <citation type="submission" date="2004-02" db="EMBL/GenBank/DDBJ databases">
        <authorList>
            <consortium name="Genoscope"/>
            <consortium name="Whitehead Institute Centre for Genome Research"/>
        </authorList>
    </citation>
    <scope>NUCLEOTIDE SEQUENCE</scope>
</reference>
<feature type="compositionally biased region" description="Basic residues" evidence="1">
    <location>
        <begin position="523"/>
        <end position="538"/>
    </location>
</feature>
<dbReference type="PANTHER" id="PTHR28678:SF1">
    <property type="entry name" value="CODANIN-1"/>
    <property type="match status" value="1"/>
</dbReference>
<feature type="compositionally biased region" description="Low complexity" evidence="1">
    <location>
        <begin position="201"/>
        <end position="216"/>
    </location>
</feature>
<dbReference type="GO" id="GO:0005634">
    <property type="term" value="C:nucleus"/>
    <property type="evidence" value="ECO:0007669"/>
    <property type="project" value="TreeGrafter"/>
</dbReference>
<dbReference type="OrthoDB" id="20982at2759"/>
<evidence type="ECO:0000259" key="2">
    <source>
        <dbReference type="Pfam" id="PF15296"/>
    </source>
</evidence>
<feature type="region of interest" description="Disordered" evidence="1">
    <location>
        <begin position="115"/>
        <end position="283"/>
    </location>
</feature>
<sequence length="1356" mass="145508">YKHEFVPFLVNFLREQSSQALVHGPATPAKAPRPPAQSRGFTDRRTCRPGSGGAGARSSSRVQLFSPGTEFDASGQTGSHSLSGIDAFNSPSFTAAWSPASRSAASERRPGQRISLGDYMVSPPDPQPSPSLPSQRGRRRSAGNLPMGGPGRHGGGRGGHHGDENGGRRSGRGGGGYSKISQQVSPPSVGPLNLSNLEDFPPVGSSPVSPAASVPSRRINPTPVSGERPHSKPKTCFTSTPFTPPTKRAQQTSSPLQSTPTKSGVRMGAKVTPEAQTPCPEPSKVTFSSELDLLARLYSTCISENFVPNIFLELFFVMQLLTSRSAHTHDDNEEECAANSDVLERCYLRQVHNCVYFAVKVLKSQFQLIAHLDKCTLRLLAENERVASFSPDLRDCLIQAQDKSTAKLSPSVSTFIHSVPFEPATDNRSNFSSDRAFHTFKKQRDIFYEVLREWEDFHKEPSWSFDVALSSKIRQVHVQAAFFVKGVGGNDGSADLCGEPFPFLPAVPEAACSDVQRPPRERLPRRRPRRRPAGHAGRRQPGPPEASGGASHPAARRAGTLPASVLPGPPGVLQGLHPDGQLLPVEPALAGQPVSAAPPAGPGVHPESCCFRRGGGAGGGGRGGGGHGAPGSPSQMGPGRLAGGGSHLCVSVLPLQDEKQRFASVLLLARLLGKFLGFISFLPYRTPEAPSREIRESAVALRSKSVQVLDACALLHDSVRRRRTILTVPWLVEFLSMLDQVGALLPCYTTALSTLLLLYRCVCFCRLIYCTFGSLRFFLVCRRMLLGRGGEMCYLNKLLLLSVLGWLFQIPVIPEDIFFTNHLPDAAQLEDGRTVAPGLDCIALVDQQLLYTCCPFLGEFRKLLAAFVSGSTAKSGGIIRKITPTSAELRDASSPNRSQQKLQVDLEQAFFHNQPPSLRRTVEFVAERVGSNAVKHMKATLVNELVGRGERMLRDGLASPASNPSKLNEAICSQLCAAGLEALDRASRFCSEKSPGAIRILLPDQTSSAVSPAKPRNRRAASKPMEFPPSLQVLTTSENITQRLATEKACAWLLANITALIRREWRSRYDRVMKEVGGLGEAAGDLAREERSTTPKRKPGSERGASCPPDCTHDAPLPSDVFIETKFSTAVSEQMLVSSTVLLACKLVSGELPLAPSSDQGDGVVAGPGLGSEAPVRALLLRLVGLWGEDCCSSAPLHLLFAPLTVTAVLNAGDAEWNNYLFLVRKVVDRGLLSEDAVLSHWRKLTDAALPAKLIEPFQRQAPAGGPEARGPGPSGGPAGLSADGRGRYVTTRGGHSARSQHGKREGCGSSPPSEPEVSSAGWLINHLLASLNGFIPSFYPPLRCLGGFGAFSCCL</sequence>
<dbReference type="EMBL" id="CAAE01015123">
    <property type="protein sequence ID" value="CAG13140.1"/>
    <property type="molecule type" value="Genomic_DNA"/>
</dbReference>
<organism evidence="3">
    <name type="scientific">Tetraodon nigroviridis</name>
    <name type="common">Spotted green pufferfish</name>
    <name type="synonym">Chelonodon nigroviridis</name>
    <dbReference type="NCBI Taxonomy" id="99883"/>
    <lineage>
        <taxon>Eukaryota</taxon>
        <taxon>Metazoa</taxon>
        <taxon>Chordata</taxon>
        <taxon>Craniata</taxon>
        <taxon>Vertebrata</taxon>
        <taxon>Euteleostomi</taxon>
        <taxon>Actinopterygii</taxon>
        <taxon>Neopterygii</taxon>
        <taxon>Teleostei</taxon>
        <taxon>Neoteleostei</taxon>
        <taxon>Acanthomorphata</taxon>
        <taxon>Eupercaria</taxon>
        <taxon>Tetraodontiformes</taxon>
        <taxon>Tetradontoidea</taxon>
        <taxon>Tetraodontidae</taxon>
        <taxon>Tetraodon</taxon>
    </lineage>
</organism>
<comment type="caution">
    <text evidence="3">The sequence shown here is derived from an EMBL/GenBank/DDBJ whole genome shotgun (WGS) entry which is preliminary data.</text>
</comment>
<feature type="region of interest" description="Disordered" evidence="1">
    <location>
        <begin position="512"/>
        <end position="638"/>
    </location>
</feature>
<reference evidence="3" key="1">
    <citation type="journal article" date="2004" name="Nature">
        <title>Genome duplication in the teleost fish Tetraodon nigroviridis reveals the early vertebrate proto-karyotype.</title>
        <authorList>
            <person name="Jaillon O."/>
            <person name="Aury J.-M."/>
            <person name="Brunet F."/>
            <person name="Petit J.-L."/>
            <person name="Stange-Thomann N."/>
            <person name="Mauceli E."/>
            <person name="Bouneau L."/>
            <person name="Fischer C."/>
            <person name="Ozouf-Costaz C."/>
            <person name="Bernot A."/>
            <person name="Nicaud S."/>
            <person name="Jaffe D."/>
            <person name="Fisher S."/>
            <person name="Lutfalla G."/>
            <person name="Dossat C."/>
            <person name="Segurens B."/>
            <person name="Dasilva C."/>
            <person name="Salanoubat M."/>
            <person name="Levy M."/>
            <person name="Boudet N."/>
            <person name="Castellano S."/>
            <person name="Anthouard V."/>
            <person name="Jubin C."/>
            <person name="Castelli V."/>
            <person name="Katinka M."/>
            <person name="Vacherie B."/>
            <person name="Biemont C."/>
            <person name="Skalli Z."/>
            <person name="Cattolico L."/>
            <person name="Poulain J."/>
            <person name="De Berardinis V."/>
            <person name="Cruaud C."/>
            <person name="Duprat S."/>
            <person name="Brottier P."/>
            <person name="Coutanceau J.-P."/>
            <person name="Gouzy J."/>
            <person name="Parra G."/>
            <person name="Lardier G."/>
            <person name="Chapple C."/>
            <person name="McKernan K.J."/>
            <person name="McEwan P."/>
            <person name="Bosak S."/>
            <person name="Kellis M."/>
            <person name="Volff J.-N."/>
            <person name="Guigo R."/>
            <person name="Zody M.C."/>
            <person name="Mesirov J."/>
            <person name="Lindblad-Toh K."/>
            <person name="Birren B."/>
            <person name="Nusbaum C."/>
            <person name="Kahn D."/>
            <person name="Robinson-Rechavi M."/>
            <person name="Laudet V."/>
            <person name="Schachter V."/>
            <person name="Quetier F."/>
            <person name="Saurin W."/>
            <person name="Scarpelli C."/>
            <person name="Wincker P."/>
            <person name="Lander E.S."/>
            <person name="Weissenbach J."/>
            <person name="Roest Crollius H."/>
        </authorList>
    </citation>
    <scope>NUCLEOTIDE SEQUENCE [LARGE SCALE GENOMIC DNA]</scope>
</reference>
<protein>
    <submittedName>
        <fullName evidence="3">(spotted green pufferfish) hypothetical protein</fullName>
    </submittedName>
</protein>
<feature type="region of interest" description="Disordered" evidence="1">
    <location>
        <begin position="21"/>
        <end position="62"/>
    </location>
</feature>
<feature type="compositionally biased region" description="Low complexity" evidence="1">
    <location>
        <begin position="1262"/>
        <end position="1272"/>
    </location>
</feature>
<name>Q4REP2_TETNG</name>
<dbReference type="KEGG" id="tng:GSTEN00035680G001"/>
<feature type="compositionally biased region" description="Gly residues" evidence="1">
    <location>
        <begin position="613"/>
        <end position="629"/>
    </location>
</feature>
<dbReference type="GO" id="GO:0006325">
    <property type="term" value="P:chromatin organization"/>
    <property type="evidence" value="ECO:0007669"/>
    <property type="project" value="TreeGrafter"/>
</dbReference>
<dbReference type="Pfam" id="PF15296">
    <property type="entry name" value="Codanin-1_C"/>
    <property type="match status" value="1"/>
</dbReference>
<accession>Q4REP2</accession>
<feature type="compositionally biased region" description="Polar residues" evidence="1">
    <location>
        <begin position="248"/>
        <end position="262"/>
    </location>
</feature>
<evidence type="ECO:0000256" key="1">
    <source>
        <dbReference type="SAM" id="MobiDB-lite"/>
    </source>
</evidence>
<feature type="region of interest" description="Disordered" evidence="1">
    <location>
        <begin position="1083"/>
        <end position="1112"/>
    </location>
</feature>
<feature type="compositionally biased region" description="Low complexity" evidence="1">
    <location>
        <begin position="234"/>
        <end position="247"/>
    </location>
</feature>
<gene>
    <name evidence="3" type="ORF">GSTENG00035680001</name>
</gene>
<feature type="non-terminal residue" evidence="3">
    <location>
        <position position="1356"/>
    </location>
</feature>
<evidence type="ECO:0000313" key="3">
    <source>
        <dbReference type="EMBL" id="CAG13140.1"/>
    </source>
</evidence>
<feature type="domain" description="Codanin-1 C-terminal" evidence="2">
    <location>
        <begin position="840"/>
        <end position="953"/>
    </location>
</feature>
<feature type="region of interest" description="Disordered" evidence="1">
    <location>
        <begin position="1262"/>
        <end position="1316"/>
    </location>
</feature>
<dbReference type="InterPro" id="IPR040031">
    <property type="entry name" value="Codanin-1"/>
</dbReference>
<dbReference type="InterPro" id="IPR028171">
    <property type="entry name" value="Codanin-1_C"/>
</dbReference>
<dbReference type="PANTHER" id="PTHR28678">
    <property type="entry name" value="CODANIN-1"/>
    <property type="match status" value="1"/>
</dbReference>
<proteinExistence type="predicted"/>